<sequence length="423" mass="48968">MKLAEGVDLHFIKNQQFKTNHLTFRFSGHRQIKTVSRRVLVAQMLATASEAFPNNKIFRERLANLYGTSFSTNVSVRGNIHIVDIDISFVSNRYVLGQENLLSEVLAILGEVLFRPLISLEKYQTKTFDIEKKNLIRYLEIDEQDQFYNSSISLQELYYEEQALQISKYGKKDLIQKENAFTAYQEFQKMLKEDKIDIFLLGDFDDYQATRQLIHFPLVDRQVNLQKVYSQEFINIVREKVVTKKTTQSILQLGYHIPIYYGGKDYYAMLVAEGMLGGFSHSKLFSVVREKESLAYTVGSRYDAFSGFLRIYAGIEKNSRAKTFKVINQQINELKLGRFSKQLVEQTKQMLIGNAKMSMDNPKSLIEQMYSSVMFDKESPSIKLFIDNIDRVSKRDIVAAVGLMKLQAVYFLEGESDESLRKD</sequence>
<dbReference type="EMBL" id="JBHSOJ010000015">
    <property type="protein sequence ID" value="MFC5630661.1"/>
    <property type="molecule type" value="Genomic_DNA"/>
</dbReference>
<organism evidence="2 3">
    <name type="scientific">Streptococcus caledonicus</name>
    <dbReference type="NCBI Taxonomy" id="2614158"/>
    <lineage>
        <taxon>Bacteria</taxon>
        <taxon>Bacillati</taxon>
        <taxon>Bacillota</taxon>
        <taxon>Bacilli</taxon>
        <taxon>Lactobacillales</taxon>
        <taxon>Streptococcaceae</taxon>
        <taxon>Streptococcus</taxon>
    </lineage>
</organism>
<dbReference type="Pfam" id="PF05193">
    <property type="entry name" value="Peptidase_M16_C"/>
    <property type="match status" value="1"/>
</dbReference>
<keyword evidence="3" id="KW-1185">Reference proteome</keyword>
<dbReference type="Gene3D" id="3.30.830.10">
    <property type="entry name" value="Metalloenzyme, LuxS/M16 peptidase-like"/>
    <property type="match status" value="2"/>
</dbReference>
<proteinExistence type="predicted"/>
<dbReference type="PANTHER" id="PTHR11851">
    <property type="entry name" value="METALLOPROTEASE"/>
    <property type="match status" value="1"/>
</dbReference>
<comment type="caution">
    <text evidence="2">The sequence shown here is derived from an EMBL/GenBank/DDBJ whole genome shotgun (WGS) entry which is preliminary data.</text>
</comment>
<evidence type="ECO:0000313" key="2">
    <source>
        <dbReference type="EMBL" id="MFC5630661.1"/>
    </source>
</evidence>
<accession>A0ABW0UFF6</accession>
<reference evidence="3" key="1">
    <citation type="journal article" date="2019" name="Int. J. Syst. Evol. Microbiol.">
        <title>The Global Catalogue of Microorganisms (GCM) 10K type strain sequencing project: providing services to taxonomists for standard genome sequencing and annotation.</title>
        <authorList>
            <consortium name="The Broad Institute Genomics Platform"/>
            <consortium name="The Broad Institute Genome Sequencing Center for Infectious Disease"/>
            <person name="Wu L."/>
            <person name="Ma J."/>
        </authorList>
    </citation>
    <scope>NUCLEOTIDE SEQUENCE [LARGE SCALE GENOMIC DNA]</scope>
    <source>
        <strain evidence="3">DT43</strain>
    </source>
</reference>
<feature type="domain" description="Peptidase M16 C-terminal" evidence="1">
    <location>
        <begin position="187"/>
        <end position="351"/>
    </location>
</feature>
<dbReference type="NCBIfam" id="NF047422">
    <property type="entry name" value="YfmF_fam"/>
    <property type="match status" value="1"/>
</dbReference>
<dbReference type="RefSeq" id="WP_156805771.1">
    <property type="nucleotide sequence ID" value="NZ_JBHSOJ010000015.1"/>
</dbReference>
<dbReference type="InterPro" id="IPR050361">
    <property type="entry name" value="MPP/UQCRC_Complex"/>
</dbReference>
<dbReference type="SUPFAM" id="SSF63411">
    <property type="entry name" value="LuxS/MPP-like metallohydrolase"/>
    <property type="match status" value="2"/>
</dbReference>
<dbReference type="InterPro" id="IPR007863">
    <property type="entry name" value="Peptidase_M16_C"/>
</dbReference>
<evidence type="ECO:0000259" key="1">
    <source>
        <dbReference type="Pfam" id="PF05193"/>
    </source>
</evidence>
<protein>
    <submittedName>
        <fullName evidence="2">EF-P 5-aminopentanol modification-associated protein YfmF</fullName>
    </submittedName>
</protein>
<dbReference type="InterPro" id="IPR011249">
    <property type="entry name" value="Metalloenz_LuxS/M16"/>
</dbReference>
<gene>
    <name evidence="2" type="primary">yfmF</name>
    <name evidence="2" type="ORF">ACFPQ3_03465</name>
</gene>
<dbReference type="Proteomes" id="UP001596110">
    <property type="component" value="Unassembled WGS sequence"/>
</dbReference>
<evidence type="ECO:0000313" key="3">
    <source>
        <dbReference type="Proteomes" id="UP001596110"/>
    </source>
</evidence>
<name>A0ABW0UFF6_9STRE</name>
<dbReference type="PANTHER" id="PTHR11851:SF186">
    <property type="entry name" value="INACTIVE METALLOPROTEASE YMFF-RELATED"/>
    <property type="match status" value="1"/>
</dbReference>